<evidence type="ECO:0000256" key="1">
    <source>
        <dbReference type="SAM" id="MobiDB-lite"/>
    </source>
</evidence>
<gene>
    <name evidence="3" type="ORF">SAMN05421679_103420</name>
</gene>
<keyword evidence="2" id="KW-0732">Signal</keyword>
<feature type="compositionally biased region" description="Polar residues" evidence="1">
    <location>
        <begin position="41"/>
        <end position="74"/>
    </location>
</feature>
<protein>
    <submittedName>
        <fullName evidence="3">Uncharacterized protein</fullName>
    </submittedName>
</protein>
<feature type="region of interest" description="Disordered" evidence="1">
    <location>
        <begin position="21"/>
        <end position="85"/>
    </location>
</feature>
<dbReference type="EMBL" id="FXUO01000003">
    <property type="protein sequence ID" value="SMP92020.1"/>
    <property type="molecule type" value="Genomic_DNA"/>
</dbReference>
<evidence type="ECO:0000313" key="4">
    <source>
        <dbReference type="Proteomes" id="UP001158050"/>
    </source>
</evidence>
<organism evidence="3 4">
    <name type="scientific">Epilithonimonas pallida</name>
    <dbReference type="NCBI Taxonomy" id="373671"/>
    <lineage>
        <taxon>Bacteria</taxon>
        <taxon>Pseudomonadati</taxon>
        <taxon>Bacteroidota</taxon>
        <taxon>Flavobacteriia</taxon>
        <taxon>Flavobacteriales</taxon>
        <taxon>Weeksellaceae</taxon>
        <taxon>Chryseobacterium group</taxon>
        <taxon>Epilithonimonas</taxon>
    </lineage>
</organism>
<comment type="caution">
    <text evidence="3">The sequence shown here is derived from an EMBL/GenBank/DDBJ whole genome shotgun (WGS) entry which is preliminary data.</text>
</comment>
<name>A0ABY1R3F9_9FLAO</name>
<proteinExistence type="predicted"/>
<evidence type="ECO:0000313" key="3">
    <source>
        <dbReference type="EMBL" id="SMP92020.1"/>
    </source>
</evidence>
<sequence length="129" mass="14058">MKTLYITILILAGSTLTFAQQNKQEEKQGDIQETLGKFAQMNESQKATKSDSNGKLASQQGLDQKKQNSNSVSKATPGKLLSNTASTEEMLASIPNRKKIITNISKVSNSQGLPNTATLEEFKKTIPKN</sequence>
<accession>A0ABY1R3F9</accession>
<reference evidence="3 4" key="1">
    <citation type="submission" date="2017-05" db="EMBL/GenBank/DDBJ databases">
        <authorList>
            <person name="Varghese N."/>
            <person name="Submissions S."/>
        </authorList>
    </citation>
    <scope>NUCLEOTIDE SEQUENCE [LARGE SCALE GENOMIC DNA]</scope>
    <source>
        <strain evidence="3 4">DSM 18015</strain>
    </source>
</reference>
<dbReference type="RefSeq" id="WP_283416402.1">
    <property type="nucleotide sequence ID" value="NZ_FXUO01000003.1"/>
</dbReference>
<dbReference type="Proteomes" id="UP001158050">
    <property type="component" value="Unassembled WGS sequence"/>
</dbReference>
<keyword evidence="4" id="KW-1185">Reference proteome</keyword>
<feature type="chain" id="PRO_5046878672" evidence="2">
    <location>
        <begin position="20"/>
        <end position="129"/>
    </location>
</feature>
<feature type="signal peptide" evidence="2">
    <location>
        <begin position="1"/>
        <end position="19"/>
    </location>
</feature>
<evidence type="ECO:0000256" key="2">
    <source>
        <dbReference type="SAM" id="SignalP"/>
    </source>
</evidence>